<evidence type="ECO:0000313" key="1">
    <source>
        <dbReference type="RefSeq" id="XP_016465041.1"/>
    </source>
</evidence>
<dbReference type="RefSeq" id="XP_016465041.1">
    <property type="nucleotide sequence ID" value="XM_016609555.1"/>
</dbReference>
<dbReference type="PaxDb" id="4097-A0A1S3ZKY3"/>
<dbReference type="PANTHER" id="PTHR35218">
    <property type="entry name" value="RNASE H DOMAIN-CONTAINING PROTEIN"/>
    <property type="match status" value="1"/>
</dbReference>
<dbReference type="PANTHER" id="PTHR35218:SF8">
    <property type="entry name" value="ENDONUCLEASE_EXONUCLEASE_PHOSPHATASE"/>
    <property type="match status" value="1"/>
</dbReference>
<proteinExistence type="predicted"/>
<sequence length="163" mass="18057">MLITLCPRKHISCRLDLRVPFSLNSGSSTVVINHLVGLVKTNHVGKGKGIKRKAPSQNTLLMNFIIWNARGANNAEFYRHGASMVKLHNPALLVLLDTRMTDHKNLTTELKFSAQFQTPYVGKSGGIVVMWKDDLVKLEEVSTTPQGVHVMIKIPSGEPSTRT</sequence>
<dbReference type="KEGG" id="nta:107787936"/>
<organism evidence="1">
    <name type="scientific">Nicotiana tabacum</name>
    <name type="common">Common tobacco</name>
    <dbReference type="NCBI Taxonomy" id="4097"/>
    <lineage>
        <taxon>Eukaryota</taxon>
        <taxon>Viridiplantae</taxon>
        <taxon>Streptophyta</taxon>
        <taxon>Embryophyta</taxon>
        <taxon>Tracheophyta</taxon>
        <taxon>Spermatophyta</taxon>
        <taxon>Magnoliopsida</taxon>
        <taxon>eudicotyledons</taxon>
        <taxon>Gunneridae</taxon>
        <taxon>Pentapetalae</taxon>
        <taxon>asterids</taxon>
        <taxon>lamiids</taxon>
        <taxon>Solanales</taxon>
        <taxon>Solanaceae</taxon>
        <taxon>Nicotianoideae</taxon>
        <taxon>Nicotianeae</taxon>
        <taxon>Nicotiana</taxon>
    </lineage>
</organism>
<dbReference type="AlphaFoldDB" id="A0A1S3ZKY3"/>
<dbReference type="SUPFAM" id="SSF56219">
    <property type="entry name" value="DNase I-like"/>
    <property type="match status" value="1"/>
</dbReference>
<reference evidence="1" key="1">
    <citation type="submission" date="2025-08" db="UniProtKB">
        <authorList>
            <consortium name="RefSeq"/>
        </authorList>
    </citation>
    <scope>IDENTIFICATION</scope>
</reference>
<dbReference type="Gene3D" id="3.60.10.10">
    <property type="entry name" value="Endonuclease/exonuclease/phosphatase"/>
    <property type="match status" value="1"/>
</dbReference>
<gene>
    <name evidence="1" type="primary">LOC107787936</name>
</gene>
<accession>A0A1S3ZKY3</accession>
<dbReference type="OrthoDB" id="1303852at2759"/>
<name>A0A1S3ZKY3_TOBAC</name>
<dbReference type="InterPro" id="IPR036691">
    <property type="entry name" value="Endo/exonu/phosph_ase_sf"/>
</dbReference>
<protein>
    <submittedName>
        <fullName evidence="1">Uncharacterized protein</fullName>
    </submittedName>
</protein>